<dbReference type="InterPro" id="IPR050430">
    <property type="entry name" value="Peptidase_S1"/>
</dbReference>
<feature type="signal peptide" evidence="8">
    <location>
        <begin position="1"/>
        <end position="18"/>
    </location>
</feature>
<evidence type="ECO:0000256" key="5">
    <source>
        <dbReference type="ARBA" id="ARBA00022825"/>
    </source>
</evidence>
<reference evidence="10" key="3">
    <citation type="submission" date="2020-01" db="EMBL/GenBank/DDBJ databases">
        <authorList>
            <person name="Korhonen P.K.K."/>
            <person name="Guangxu M.G."/>
            <person name="Wang T.W."/>
            <person name="Stroehlein A.J.S."/>
            <person name="Young N.D."/>
            <person name="Ang C.-S.A."/>
            <person name="Fernando D.W.F."/>
            <person name="Lu H.L."/>
            <person name="Taylor S.T."/>
            <person name="Ehtesham M.E.M."/>
            <person name="Najaraj S.H.N."/>
            <person name="Harsha G.H.G."/>
            <person name="Madugundu A.M."/>
            <person name="Renuse S.R."/>
            <person name="Holt D.H."/>
            <person name="Pandey A.P."/>
            <person name="Papenfuss A.P."/>
            <person name="Gasser R.B.G."/>
            <person name="Fischer K.F."/>
        </authorList>
    </citation>
    <scope>NUCLEOTIDE SEQUENCE</scope>
    <source>
        <strain evidence="10">SSS_KF_BRIS2020</strain>
    </source>
</reference>
<keyword evidence="3 8" id="KW-0732">Signal</keyword>
<feature type="domain" description="Peptidase S1" evidence="9">
    <location>
        <begin position="37"/>
        <end position="265"/>
    </location>
</feature>
<name>A0A131ZZY4_SARSC</name>
<dbReference type="SMART" id="SM00020">
    <property type="entry name" value="Tryp_SPc"/>
    <property type="match status" value="1"/>
</dbReference>
<dbReference type="PRINTS" id="PR00722">
    <property type="entry name" value="CHYMOTRYPSIN"/>
</dbReference>
<protein>
    <submittedName>
        <fullName evidence="10">Mite allergen Der p 3</fullName>
    </submittedName>
    <submittedName>
        <fullName evidence="11">Sar s 3 allergen (Serine protease-like protein 4)</fullName>
    </submittedName>
</protein>
<dbReference type="PROSITE" id="PS50240">
    <property type="entry name" value="TRYPSIN_DOM"/>
    <property type="match status" value="1"/>
</dbReference>
<evidence type="ECO:0000256" key="4">
    <source>
        <dbReference type="ARBA" id="ARBA00022801"/>
    </source>
</evidence>
<evidence type="ECO:0000256" key="7">
    <source>
        <dbReference type="ARBA" id="ARBA00023157"/>
    </source>
</evidence>
<dbReference type="GO" id="GO:0004252">
    <property type="term" value="F:serine-type endopeptidase activity"/>
    <property type="evidence" value="ECO:0007669"/>
    <property type="project" value="InterPro"/>
</dbReference>
<dbReference type="Proteomes" id="UP000070412">
    <property type="component" value="Unassembled WGS sequence"/>
</dbReference>
<dbReference type="SUPFAM" id="SSF50494">
    <property type="entry name" value="Trypsin-like serine proteases"/>
    <property type="match status" value="1"/>
</dbReference>
<gene>
    <name evidence="11" type="ORF">QR98_0028100</name>
    <name evidence="10" type="ORF">SSS_3292</name>
</gene>
<feature type="chain" id="PRO_5010784386" evidence="8">
    <location>
        <begin position="19"/>
        <end position="267"/>
    </location>
</feature>
<dbReference type="InterPro" id="IPR009003">
    <property type="entry name" value="Peptidase_S1_PA"/>
</dbReference>
<dbReference type="PROSITE" id="PS00134">
    <property type="entry name" value="TRYPSIN_HIS"/>
    <property type="match status" value="1"/>
</dbReference>
<dbReference type="GO" id="GO:0006508">
    <property type="term" value="P:proteolysis"/>
    <property type="evidence" value="ECO:0007669"/>
    <property type="project" value="UniProtKB-KW"/>
</dbReference>
<accession>A0A131ZZY4</accession>
<evidence type="ECO:0000313" key="13">
    <source>
        <dbReference type="Proteomes" id="UP000070412"/>
    </source>
</evidence>
<comment type="similarity">
    <text evidence="1">Belongs to the peptidase S1 family.</text>
</comment>
<dbReference type="AlphaFoldDB" id="A0A131ZZY4"/>
<dbReference type="Proteomes" id="UP000616769">
    <property type="component" value="Unassembled WGS sequence"/>
</dbReference>
<dbReference type="PANTHER" id="PTHR24276:SF91">
    <property type="entry name" value="AT26814P-RELATED"/>
    <property type="match status" value="1"/>
</dbReference>
<evidence type="ECO:0000259" key="9">
    <source>
        <dbReference type="PROSITE" id="PS50240"/>
    </source>
</evidence>
<sequence>MNKFITFVFVSMSMVSISLESVQHAEPSMRDFAKIFIVGGRHAKAGEIPHQVSIQANNRHICGGSILNPNWILTAAHCVHNRKLYTLSVRYNTLNRLEGGDMVYVKDSFVAETYHPWSYESDLALIKLETPLKLNQENAKAIEISDEKELSSGSSLTISGWGTLDSSSRQHPNQLQTAKVSIVNHSHCKQLYKDCFLQVTDGMFCAGDTIKGHKDACSGDSGGPATYKGKLVGVISWGYRCGDPKYPGVYTDVRQYTDWIKFVITMH</sequence>
<keyword evidence="4" id="KW-0378">Hydrolase</keyword>
<dbReference type="Pfam" id="PF00089">
    <property type="entry name" value="Trypsin"/>
    <property type="match status" value="1"/>
</dbReference>
<reference evidence="13" key="2">
    <citation type="journal article" date="2020" name="PLoS Negl. Trop. Dis.">
        <title>High-quality nuclear genome for Sarcoptes scabiei-A critical resource for a neglected parasite.</title>
        <authorList>
            <person name="Korhonen P.K."/>
            <person name="Gasser R.B."/>
            <person name="Ma G."/>
            <person name="Wang T."/>
            <person name="Stroehlein A.J."/>
            <person name="Young N.D."/>
            <person name="Ang C.S."/>
            <person name="Fernando D.D."/>
            <person name="Lu H.C."/>
            <person name="Taylor S."/>
            <person name="Reynolds S.L."/>
            <person name="Mofiz E."/>
            <person name="Najaraj S.H."/>
            <person name="Gowda H."/>
            <person name="Madugundu A."/>
            <person name="Renuse S."/>
            <person name="Holt D."/>
            <person name="Pandey A."/>
            <person name="Papenfuss A.T."/>
            <person name="Fischer K."/>
        </authorList>
    </citation>
    <scope>NUCLEOTIDE SEQUENCE [LARGE SCALE GENOMIC DNA]</scope>
</reference>
<dbReference type="PANTHER" id="PTHR24276">
    <property type="entry name" value="POLYSERASE-RELATED"/>
    <property type="match status" value="1"/>
</dbReference>
<dbReference type="EnsemblMetazoa" id="SSS_3292s_mrna">
    <property type="protein sequence ID" value="KAF7488011.1"/>
    <property type="gene ID" value="SSS_3292"/>
</dbReference>
<reference evidence="11 14" key="1">
    <citation type="journal article" date="2015" name="Parasit. Vectors">
        <title>Draft genome of the scabies mite.</title>
        <authorList>
            <person name="Rider S.D.Jr."/>
            <person name="Morgan M.S."/>
            <person name="Arlian L.G."/>
        </authorList>
    </citation>
    <scope>NUCLEOTIDE SEQUENCE [LARGE SCALE GENOMIC DNA]</scope>
    <source>
        <strain evidence="11">Arlian Lab</strain>
    </source>
</reference>
<evidence type="ECO:0000256" key="8">
    <source>
        <dbReference type="SAM" id="SignalP"/>
    </source>
</evidence>
<evidence type="ECO:0000313" key="12">
    <source>
        <dbReference type="EnsemblMetazoa" id="KAF7488011.1"/>
    </source>
</evidence>
<dbReference type="CDD" id="cd00190">
    <property type="entry name" value="Tryp_SPc"/>
    <property type="match status" value="1"/>
</dbReference>
<proteinExistence type="inferred from homology"/>
<dbReference type="Gene3D" id="2.40.10.10">
    <property type="entry name" value="Trypsin-like serine proteases"/>
    <property type="match status" value="1"/>
</dbReference>
<evidence type="ECO:0000256" key="3">
    <source>
        <dbReference type="ARBA" id="ARBA00022729"/>
    </source>
</evidence>
<organism evidence="11 14">
    <name type="scientific">Sarcoptes scabiei</name>
    <name type="common">Itch mite</name>
    <name type="synonym">Acarus scabiei</name>
    <dbReference type="NCBI Taxonomy" id="52283"/>
    <lineage>
        <taxon>Eukaryota</taxon>
        <taxon>Metazoa</taxon>
        <taxon>Ecdysozoa</taxon>
        <taxon>Arthropoda</taxon>
        <taxon>Chelicerata</taxon>
        <taxon>Arachnida</taxon>
        <taxon>Acari</taxon>
        <taxon>Acariformes</taxon>
        <taxon>Sarcoptiformes</taxon>
        <taxon>Astigmata</taxon>
        <taxon>Psoroptidia</taxon>
        <taxon>Sarcoptoidea</taxon>
        <taxon>Sarcoptidae</taxon>
        <taxon>Sarcoptinae</taxon>
        <taxon>Sarcoptes</taxon>
    </lineage>
</organism>
<evidence type="ECO:0000256" key="6">
    <source>
        <dbReference type="ARBA" id="ARBA00023145"/>
    </source>
</evidence>
<evidence type="ECO:0000256" key="1">
    <source>
        <dbReference type="ARBA" id="ARBA00007664"/>
    </source>
</evidence>
<evidence type="ECO:0000313" key="10">
    <source>
        <dbReference type="EMBL" id="KAF7488011.1"/>
    </source>
</evidence>
<dbReference type="InterPro" id="IPR001314">
    <property type="entry name" value="Peptidase_S1A"/>
</dbReference>
<keyword evidence="7" id="KW-1015">Disulfide bond</keyword>
<keyword evidence="5" id="KW-0720">Serine protease</keyword>
<dbReference type="VEuPathDB" id="VectorBase:SSCA003807"/>
<dbReference type="FunFam" id="2.40.10.10:FF:000077">
    <property type="entry name" value="Predicted protein"/>
    <property type="match status" value="1"/>
</dbReference>
<dbReference type="InterPro" id="IPR043504">
    <property type="entry name" value="Peptidase_S1_PA_chymotrypsin"/>
</dbReference>
<reference evidence="12" key="4">
    <citation type="submission" date="2022-06" db="UniProtKB">
        <authorList>
            <consortium name="EnsemblMetazoa"/>
        </authorList>
    </citation>
    <scope>IDENTIFICATION</scope>
</reference>
<keyword evidence="6" id="KW-0865">Zymogen</keyword>
<dbReference type="EMBL" id="JXLN01008502">
    <property type="protein sequence ID" value="KPM04366.1"/>
    <property type="molecule type" value="Genomic_DNA"/>
</dbReference>
<dbReference type="OrthoDB" id="6514235at2759"/>
<dbReference type="GO" id="GO:0005576">
    <property type="term" value="C:extracellular region"/>
    <property type="evidence" value="ECO:0007669"/>
    <property type="project" value="UniProtKB-ARBA"/>
</dbReference>
<dbReference type="InterPro" id="IPR001254">
    <property type="entry name" value="Trypsin_dom"/>
</dbReference>
<dbReference type="EMBL" id="WVUK01000066">
    <property type="protein sequence ID" value="KAF7488011.1"/>
    <property type="molecule type" value="Genomic_DNA"/>
</dbReference>
<evidence type="ECO:0000313" key="11">
    <source>
        <dbReference type="EMBL" id="KPM04366.1"/>
    </source>
</evidence>
<keyword evidence="2 11" id="KW-0645">Protease</keyword>
<dbReference type="InterPro" id="IPR018114">
    <property type="entry name" value="TRYPSIN_HIS"/>
</dbReference>
<evidence type="ECO:0000256" key="2">
    <source>
        <dbReference type="ARBA" id="ARBA00022670"/>
    </source>
</evidence>
<keyword evidence="13" id="KW-1185">Reference proteome</keyword>
<evidence type="ECO:0000313" key="14">
    <source>
        <dbReference type="Proteomes" id="UP000616769"/>
    </source>
</evidence>